<dbReference type="SMART" id="SM00419">
    <property type="entry name" value="HTH_CRP"/>
    <property type="match status" value="1"/>
</dbReference>
<keyword evidence="3" id="KW-0804">Transcription</keyword>
<sequence length="233" mass="27888">MEKVRRDPTYLQKLRREELFVGFTDEEFDIIQSNLFMRHYKKGQILFDEGDRRDRVYFLRKGLVRLERYDESATFSYFDYVKKHTLFPYGGMFHDEDYHYSAYAVTDIEVYYIPMQLFEETVKNNQEQLIYVFHKLSKILENHEVRLQRCLTSSATERIEQALAILMKDLGEAIAPHIVEIPYPITLKELATMSGTTRETVGHTIKKLKQEKKIEYEHKMFVFSDIHYFKAHG</sequence>
<proteinExistence type="predicted"/>
<dbReference type="Pfam" id="PF13545">
    <property type="entry name" value="HTH_Crp_2"/>
    <property type="match status" value="1"/>
</dbReference>
<evidence type="ECO:0000313" key="7">
    <source>
        <dbReference type="Proteomes" id="UP000198948"/>
    </source>
</evidence>
<dbReference type="PROSITE" id="PS50042">
    <property type="entry name" value="CNMP_BINDING_3"/>
    <property type="match status" value="1"/>
</dbReference>
<dbReference type="InterPro" id="IPR050397">
    <property type="entry name" value="Env_Response_Regulators"/>
</dbReference>
<evidence type="ECO:0000313" key="6">
    <source>
        <dbReference type="EMBL" id="SER60242.1"/>
    </source>
</evidence>
<keyword evidence="1" id="KW-0805">Transcription regulation</keyword>
<dbReference type="GO" id="GO:0003677">
    <property type="term" value="F:DNA binding"/>
    <property type="evidence" value="ECO:0007669"/>
    <property type="project" value="UniProtKB-KW"/>
</dbReference>
<dbReference type="Proteomes" id="UP000198948">
    <property type="component" value="Unassembled WGS sequence"/>
</dbReference>
<reference evidence="6 7" key="1">
    <citation type="submission" date="2016-10" db="EMBL/GenBank/DDBJ databases">
        <authorList>
            <person name="de Groot N.N."/>
        </authorList>
    </citation>
    <scope>NUCLEOTIDE SEQUENCE [LARGE SCALE GENOMIC DNA]</scope>
    <source>
        <strain evidence="6 7">DSM 13760</strain>
    </source>
</reference>
<dbReference type="InterPro" id="IPR036390">
    <property type="entry name" value="WH_DNA-bd_sf"/>
</dbReference>
<dbReference type="SUPFAM" id="SSF51206">
    <property type="entry name" value="cAMP-binding domain-like"/>
    <property type="match status" value="1"/>
</dbReference>
<evidence type="ECO:0000259" key="4">
    <source>
        <dbReference type="PROSITE" id="PS50042"/>
    </source>
</evidence>
<dbReference type="GO" id="GO:0003700">
    <property type="term" value="F:DNA-binding transcription factor activity"/>
    <property type="evidence" value="ECO:0007669"/>
    <property type="project" value="TreeGrafter"/>
</dbReference>
<dbReference type="InterPro" id="IPR018490">
    <property type="entry name" value="cNMP-bd_dom_sf"/>
</dbReference>
<keyword evidence="6" id="KW-0808">Transferase</keyword>
<dbReference type="AlphaFoldDB" id="A0A1H9QIF1"/>
<keyword evidence="7" id="KW-1185">Reference proteome</keyword>
<dbReference type="PROSITE" id="PS51063">
    <property type="entry name" value="HTH_CRP_2"/>
    <property type="match status" value="1"/>
</dbReference>
<dbReference type="GO" id="GO:0016301">
    <property type="term" value="F:kinase activity"/>
    <property type="evidence" value="ECO:0007669"/>
    <property type="project" value="UniProtKB-KW"/>
</dbReference>
<protein>
    <submittedName>
        <fullName evidence="6">cAMP-binding domain of CRP or a regulatory subunit of cAMP-dependent protein kinases</fullName>
    </submittedName>
</protein>
<keyword evidence="2" id="KW-0238">DNA-binding</keyword>
<feature type="domain" description="Cyclic nucleotide-binding" evidence="4">
    <location>
        <begin position="19"/>
        <end position="122"/>
    </location>
</feature>
<feature type="domain" description="HTH crp-type" evidence="5">
    <location>
        <begin position="153"/>
        <end position="227"/>
    </location>
</feature>
<dbReference type="CDD" id="cd00038">
    <property type="entry name" value="CAP_ED"/>
    <property type="match status" value="1"/>
</dbReference>
<dbReference type="EMBL" id="FOHA01000002">
    <property type="protein sequence ID" value="SER60242.1"/>
    <property type="molecule type" value="Genomic_DNA"/>
</dbReference>
<name>A0A1H9QIF1_9LACT</name>
<dbReference type="InterPro" id="IPR012318">
    <property type="entry name" value="HTH_CRP"/>
</dbReference>
<evidence type="ECO:0000256" key="1">
    <source>
        <dbReference type="ARBA" id="ARBA00023015"/>
    </source>
</evidence>
<organism evidence="6 7">
    <name type="scientific">Isobaculum melis</name>
    <dbReference type="NCBI Taxonomy" id="142588"/>
    <lineage>
        <taxon>Bacteria</taxon>
        <taxon>Bacillati</taxon>
        <taxon>Bacillota</taxon>
        <taxon>Bacilli</taxon>
        <taxon>Lactobacillales</taxon>
        <taxon>Carnobacteriaceae</taxon>
        <taxon>Isobaculum</taxon>
    </lineage>
</organism>
<dbReference type="InterPro" id="IPR036388">
    <property type="entry name" value="WH-like_DNA-bd_sf"/>
</dbReference>
<dbReference type="OrthoDB" id="9810708at2"/>
<accession>A0A1H9QIF1</accession>
<dbReference type="STRING" id="142588.SAMN04488559_102100"/>
<evidence type="ECO:0000256" key="3">
    <source>
        <dbReference type="ARBA" id="ARBA00023163"/>
    </source>
</evidence>
<dbReference type="InterPro" id="IPR000595">
    <property type="entry name" value="cNMP-bd_dom"/>
</dbReference>
<evidence type="ECO:0000256" key="2">
    <source>
        <dbReference type="ARBA" id="ARBA00023125"/>
    </source>
</evidence>
<gene>
    <name evidence="6" type="ORF">SAMN04488559_102100</name>
</gene>
<dbReference type="PANTHER" id="PTHR24567">
    <property type="entry name" value="CRP FAMILY TRANSCRIPTIONAL REGULATORY PROTEIN"/>
    <property type="match status" value="1"/>
</dbReference>
<dbReference type="SMART" id="SM00100">
    <property type="entry name" value="cNMP"/>
    <property type="match status" value="1"/>
</dbReference>
<keyword evidence="6" id="KW-0418">Kinase</keyword>
<dbReference type="Pfam" id="PF00027">
    <property type="entry name" value="cNMP_binding"/>
    <property type="match status" value="1"/>
</dbReference>
<dbReference type="SUPFAM" id="SSF46785">
    <property type="entry name" value="Winged helix' DNA-binding domain"/>
    <property type="match status" value="1"/>
</dbReference>
<dbReference type="Gene3D" id="2.60.120.10">
    <property type="entry name" value="Jelly Rolls"/>
    <property type="match status" value="1"/>
</dbReference>
<dbReference type="Gene3D" id="1.10.10.10">
    <property type="entry name" value="Winged helix-like DNA-binding domain superfamily/Winged helix DNA-binding domain"/>
    <property type="match status" value="1"/>
</dbReference>
<dbReference type="RefSeq" id="WP_092649898.1">
    <property type="nucleotide sequence ID" value="NZ_FOHA01000002.1"/>
</dbReference>
<dbReference type="GO" id="GO:0005829">
    <property type="term" value="C:cytosol"/>
    <property type="evidence" value="ECO:0007669"/>
    <property type="project" value="TreeGrafter"/>
</dbReference>
<dbReference type="InterPro" id="IPR014710">
    <property type="entry name" value="RmlC-like_jellyroll"/>
</dbReference>
<dbReference type="PANTHER" id="PTHR24567:SF74">
    <property type="entry name" value="HTH-TYPE TRANSCRIPTIONAL REGULATOR ARCR"/>
    <property type="match status" value="1"/>
</dbReference>
<evidence type="ECO:0000259" key="5">
    <source>
        <dbReference type="PROSITE" id="PS51063"/>
    </source>
</evidence>